<evidence type="ECO:0000256" key="9">
    <source>
        <dbReference type="ARBA" id="ARBA00023010"/>
    </source>
</evidence>
<dbReference type="AlphaFoldDB" id="A0AAD9ZDP1"/>
<dbReference type="PANTHER" id="PTHR10721:SF1">
    <property type="entry name" value="MITOCHONDRIAL IMPORT INNER MEMBRANE TRANSLOCASE SUBUNIT TIM44"/>
    <property type="match status" value="1"/>
</dbReference>
<feature type="domain" description="Tim44-like" evidence="14">
    <location>
        <begin position="413"/>
        <end position="566"/>
    </location>
</feature>
<comment type="subcellular location">
    <subcellularLocation>
        <location evidence="1">Mitochondrion inner membrane</location>
        <topology evidence="1">Peripheral membrane protein</topology>
    </subcellularLocation>
</comment>
<dbReference type="InterPro" id="IPR039544">
    <property type="entry name" value="Tim44-like"/>
</dbReference>
<dbReference type="SMART" id="SM00978">
    <property type="entry name" value="Tim44"/>
    <property type="match status" value="1"/>
</dbReference>
<feature type="compositionally biased region" description="Basic and acidic residues" evidence="13">
    <location>
        <begin position="91"/>
        <end position="133"/>
    </location>
</feature>
<organism evidence="15 16">
    <name type="scientific">Lepraria neglecta</name>
    <dbReference type="NCBI Taxonomy" id="209136"/>
    <lineage>
        <taxon>Eukaryota</taxon>
        <taxon>Fungi</taxon>
        <taxon>Dikarya</taxon>
        <taxon>Ascomycota</taxon>
        <taxon>Pezizomycotina</taxon>
        <taxon>Lecanoromycetes</taxon>
        <taxon>OSLEUM clade</taxon>
        <taxon>Lecanoromycetidae</taxon>
        <taxon>Lecanorales</taxon>
        <taxon>Lecanorineae</taxon>
        <taxon>Stereocaulaceae</taxon>
        <taxon>Lepraria</taxon>
    </lineage>
</organism>
<evidence type="ECO:0000256" key="3">
    <source>
        <dbReference type="ARBA" id="ARBA00022448"/>
    </source>
</evidence>
<gene>
    <name evidence="15" type="ORF">OEA41_007488</name>
</gene>
<evidence type="ECO:0000313" key="16">
    <source>
        <dbReference type="Proteomes" id="UP001276659"/>
    </source>
</evidence>
<dbReference type="GO" id="GO:0051087">
    <property type="term" value="F:protein-folding chaperone binding"/>
    <property type="evidence" value="ECO:0007669"/>
    <property type="project" value="TreeGrafter"/>
</dbReference>
<dbReference type="GO" id="GO:0030150">
    <property type="term" value="P:protein import into mitochondrial matrix"/>
    <property type="evidence" value="ECO:0007669"/>
    <property type="project" value="TreeGrafter"/>
</dbReference>
<feature type="compositionally biased region" description="Basic and acidic residues" evidence="13">
    <location>
        <begin position="141"/>
        <end position="159"/>
    </location>
</feature>
<evidence type="ECO:0000256" key="13">
    <source>
        <dbReference type="SAM" id="MobiDB-lite"/>
    </source>
</evidence>
<evidence type="ECO:0000256" key="4">
    <source>
        <dbReference type="ARBA" id="ARBA00022741"/>
    </source>
</evidence>
<keyword evidence="3" id="KW-0813">Transport</keyword>
<dbReference type="InterPro" id="IPR032710">
    <property type="entry name" value="NTF2-like_dom_sf"/>
</dbReference>
<feature type="region of interest" description="Disordered" evidence="13">
    <location>
        <begin position="314"/>
        <end position="354"/>
    </location>
</feature>
<dbReference type="FunFam" id="3.10.450.240:FF:000002">
    <property type="entry name" value="Mitochondrial import inner membrane translocase subunit TIM44"/>
    <property type="match status" value="1"/>
</dbReference>
<dbReference type="Gene3D" id="3.10.450.240">
    <property type="match status" value="1"/>
</dbReference>
<evidence type="ECO:0000256" key="10">
    <source>
        <dbReference type="ARBA" id="ARBA00023128"/>
    </source>
</evidence>
<comment type="caution">
    <text evidence="15">The sequence shown here is derived from an EMBL/GenBank/DDBJ whole genome shotgun (WGS) entry which is preliminary data.</text>
</comment>
<feature type="compositionally biased region" description="Basic and acidic residues" evidence="13">
    <location>
        <begin position="314"/>
        <end position="329"/>
    </location>
</feature>
<keyword evidence="7" id="KW-0653">Protein transport</keyword>
<dbReference type="PANTHER" id="PTHR10721">
    <property type="entry name" value="MITOCHONDRIAL IMPORT INNER MEMBRANE TRANSLOCASE SUBUNIT TIM44"/>
    <property type="match status" value="1"/>
</dbReference>
<evidence type="ECO:0000256" key="7">
    <source>
        <dbReference type="ARBA" id="ARBA00022927"/>
    </source>
</evidence>
<evidence type="ECO:0000259" key="14">
    <source>
        <dbReference type="SMART" id="SM00978"/>
    </source>
</evidence>
<evidence type="ECO:0000256" key="5">
    <source>
        <dbReference type="ARBA" id="ARBA00022792"/>
    </source>
</evidence>
<dbReference type="Proteomes" id="UP001276659">
    <property type="component" value="Unassembled WGS sequence"/>
</dbReference>
<evidence type="ECO:0000313" key="15">
    <source>
        <dbReference type="EMBL" id="KAK3176165.1"/>
    </source>
</evidence>
<comment type="similarity">
    <text evidence="2">Belongs to the Tim44 family.</text>
</comment>
<reference evidence="15" key="1">
    <citation type="submission" date="2022-11" db="EMBL/GenBank/DDBJ databases">
        <title>Chromosomal genome sequence assembly and mating type (MAT) locus characterization of the leprose asexual lichenized fungus Lepraria neglecta (Nyl.) Erichsen.</title>
        <authorList>
            <person name="Allen J.L."/>
            <person name="Pfeffer B."/>
        </authorList>
    </citation>
    <scope>NUCLEOTIDE SEQUENCE</scope>
    <source>
        <strain evidence="15">Allen 5258</strain>
    </source>
</reference>
<keyword evidence="16" id="KW-1185">Reference proteome</keyword>
<evidence type="ECO:0000256" key="12">
    <source>
        <dbReference type="ARBA" id="ARBA00074309"/>
    </source>
</evidence>
<evidence type="ECO:0000256" key="6">
    <source>
        <dbReference type="ARBA" id="ARBA00022840"/>
    </source>
</evidence>
<dbReference type="GO" id="GO:0005524">
    <property type="term" value="F:ATP binding"/>
    <property type="evidence" value="ECO:0007669"/>
    <property type="project" value="UniProtKB-KW"/>
</dbReference>
<dbReference type="EMBL" id="JASNWA010000004">
    <property type="protein sequence ID" value="KAK3176165.1"/>
    <property type="molecule type" value="Genomic_DNA"/>
</dbReference>
<keyword evidence="10" id="KW-0496">Mitochondrion</keyword>
<keyword evidence="5" id="KW-0999">Mitochondrion inner membrane</keyword>
<keyword evidence="8" id="KW-0809">Transit peptide</keyword>
<dbReference type="SUPFAM" id="SSF54427">
    <property type="entry name" value="NTF2-like"/>
    <property type="match status" value="1"/>
</dbReference>
<dbReference type="GO" id="GO:0005743">
    <property type="term" value="C:mitochondrial inner membrane"/>
    <property type="evidence" value="ECO:0007669"/>
    <property type="project" value="UniProtKB-SubCell"/>
</dbReference>
<keyword evidence="11" id="KW-0472">Membrane</keyword>
<dbReference type="InterPro" id="IPR007379">
    <property type="entry name" value="Tim44-like_dom"/>
</dbReference>
<sequence>MRPPLRLLPNVRSRGSLAVQSIRCFNSVALLPSGRTAPYRRIQSSLSNNPITQSSPPSSQILLSLRLNTLSNPFISRAFSSTPRPYAISFRDLKSNEKGKTPPSPEADKASKKDTSSAKEEDPAEKAYREAQRESQANFKKQKEGQKTDESSAGDKEEGTGEGGRQRGRKEEAPPPPPHGNKSPWQVFTETLKTEFQASKEWNESTKQLASSAHQFTENESVKRARAAYTAASGAATTGTATALKGAGKAVGQGAAWTWDSTPVKVVRSGVSATGRGIEVATRPVRETTVYKTAVGGVKNVIDDGSSSKYGGWMEKEERRRQRELREMNEAGPSGRPGRQVEKMEEDPNAGTNVTLHKDSKLRESWKNFKDSSRVMRSIFSLKSSYNESENPLISTARSVTDRIAGFFAENETAMVIKAFREMDPSFQVEPFLREMREYILPEVLDAYVKGDTETLKLWLSAAQYQVYAALTQQYTTAGLKSDGRILDIRHVDILSARMLENEVPVFIITCRTQEVHVYRNSKTNELAAGMEDKVQLVTYAIGVTRLAEDVNNPDTRGWRLIELQKSARDYI</sequence>
<keyword evidence="4" id="KW-0547">Nucleotide-binding</keyword>
<accession>A0AAD9ZDP1</accession>
<feature type="region of interest" description="Disordered" evidence="13">
    <location>
        <begin position="90"/>
        <end position="188"/>
    </location>
</feature>
<name>A0AAD9ZDP1_9LECA</name>
<evidence type="ECO:0000256" key="8">
    <source>
        <dbReference type="ARBA" id="ARBA00022946"/>
    </source>
</evidence>
<evidence type="ECO:0000256" key="2">
    <source>
        <dbReference type="ARBA" id="ARBA00009597"/>
    </source>
</evidence>
<dbReference type="Pfam" id="PF04280">
    <property type="entry name" value="Tim44"/>
    <property type="match status" value="1"/>
</dbReference>
<protein>
    <recommendedName>
        <fullName evidence="12">Mitochondrial import inner membrane translocase subunit TIM44</fullName>
    </recommendedName>
</protein>
<keyword evidence="6" id="KW-0067">ATP-binding</keyword>
<evidence type="ECO:0000256" key="11">
    <source>
        <dbReference type="ARBA" id="ARBA00023136"/>
    </source>
</evidence>
<evidence type="ECO:0000256" key="1">
    <source>
        <dbReference type="ARBA" id="ARBA00004637"/>
    </source>
</evidence>
<keyword evidence="9" id="KW-0811">Translocation</keyword>
<proteinExistence type="inferred from homology"/>